<dbReference type="InterPro" id="IPR014043">
    <property type="entry name" value="Acyl_transferase_dom"/>
</dbReference>
<dbReference type="GO" id="GO:0005835">
    <property type="term" value="C:fatty acid synthase complex"/>
    <property type="evidence" value="ECO:0007669"/>
    <property type="project" value="UniProtKB-UniRule"/>
</dbReference>
<dbReference type="Gene3D" id="2.40.128.700">
    <property type="match status" value="1"/>
</dbReference>
<dbReference type="InterPro" id="IPR002539">
    <property type="entry name" value="MaoC-like_dom"/>
</dbReference>
<evidence type="ECO:0000313" key="21">
    <source>
        <dbReference type="Proteomes" id="UP000254866"/>
    </source>
</evidence>
<dbReference type="InterPro" id="IPR016035">
    <property type="entry name" value="Acyl_Trfase/lysoPLipase"/>
</dbReference>
<comment type="catalytic activity">
    <reaction evidence="13">
        <text>(9Z)-octadecenoyl-[ACP] + H2O = (9Z)-octadecenoate + holo-[ACP] + H(+)</text>
        <dbReference type="Rhea" id="RHEA:15057"/>
        <dbReference type="Rhea" id="RHEA-COMP:9685"/>
        <dbReference type="Rhea" id="RHEA-COMP:9924"/>
        <dbReference type="ChEBI" id="CHEBI:15377"/>
        <dbReference type="ChEBI" id="CHEBI:15378"/>
        <dbReference type="ChEBI" id="CHEBI:30823"/>
        <dbReference type="ChEBI" id="CHEBI:64479"/>
        <dbReference type="ChEBI" id="CHEBI:78783"/>
        <dbReference type="EC" id="3.1.2.14"/>
    </reaction>
</comment>
<dbReference type="Gene3D" id="3.30.1120.100">
    <property type="match status" value="1"/>
</dbReference>
<dbReference type="Gene3D" id="3.40.366.10">
    <property type="entry name" value="Malonyl-Coenzyme A Acyl Carrier Protein, domain 2"/>
    <property type="match status" value="3"/>
</dbReference>
<dbReference type="InterPro" id="IPR016452">
    <property type="entry name" value="Fas1/AflB-like"/>
</dbReference>
<dbReference type="PRINTS" id="PR01483">
    <property type="entry name" value="FASYNTHASE"/>
</dbReference>
<dbReference type="FunFam" id="1.20.930.70:FF:000001">
    <property type="entry name" value="Fatty acid synthase beta subunit dehydratase"/>
    <property type="match status" value="1"/>
</dbReference>
<evidence type="ECO:0000256" key="16">
    <source>
        <dbReference type="PIRNR" id="PIRNR005562"/>
    </source>
</evidence>
<dbReference type="FunFam" id="3.40.366.10:FF:000006">
    <property type="entry name" value="Fatty acid synthase beta subunit dehydratase"/>
    <property type="match status" value="1"/>
</dbReference>
<dbReference type="GO" id="GO:0006633">
    <property type="term" value="P:fatty acid biosynthetic process"/>
    <property type="evidence" value="ECO:0007669"/>
    <property type="project" value="InterPro"/>
</dbReference>
<comment type="similarity">
    <text evidence="2 16">Belongs to the fungal fatty acid synthetase subunit beta family.</text>
</comment>
<keyword evidence="8" id="KW-0456">Lyase</keyword>
<dbReference type="Proteomes" id="UP000254866">
    <property type="component" value="Unassembled WGS sequence"/>
</dbReference>
<evidence type="ECO:0000256" key="11">
    <source>
        <dbReference type="ARBA" id="ARBA00048237"/>
    </source>
</evidence>
<dbReference type="GO" id="GO:0004312">
    <property type="term" value="F:fatty acid synthase activity"/>
    <property type="evidence" value="ECO:0007669"/>
    <property type="project" value="InterPro"/>
</dbReference>
<dbReference type="Pfam" id="PF00698">
    <property type="entry name" value="Acyl_transf_1"/>
    <property type="match status" value="1"/>
</dbReference>
<dbReference type="Pfam" id="PF13452">
    <property type="entry name" value="FAS1_DH_region"/>
    <property type="match status" value="1"/>
</dbReference>
<dbReference type="InterPro" id="IPR013785">
    <property type="entry name" value="Aldolase_TIM"/>
</dbReference>
<dbReference type="Gene3D" id="6.10.140.1400">
    <property type="match status" value="1"/>
</dbReference>
<proteinExistence type="inferred from homology"/>
<dbReference type="Gene3D" id="6.20.240.10">
    <property type="match status" value="1"/>
</dbReference>
<dbReference type="Gene3D" id="1.20.1050.120">
    <property type="match status" value="1"/>
</dbReference>
<keyword evidence="4 16" id="KW-0378">Hydrolase</keyword>
<dbReference type="GO" id="GO:0004321">
    <property type="term" value="F:fatty-acyl-CoA synthase activity"/>
    <property type="evidence" value="ECO:0007669"/>
    <property type="project" value="UniProtKB-EC"/>
</dbReference>
<evidence type="ECO:0000256" key="2">
    <source>
        <dbReference type="ARBA" id="ARBA00010009"/>
    </source>
</evidence>
<dbReference type="SUPFAM" id="SSF54637">
    <property type="entry name" value="Thioesterase/thiol ester dehydrase-isomerase"/>
    <property type="match status" value="2"/>
</dbReference>
<keyword evidence="21" id="KW-1185">Reference proteome</keyword>
<keyword evidence="9" id="KW-0511">Multifunctional enzyme</keyword>
<feature type="active site" description="For malonyltransferase activity" evidence="17">
    <location>
        <position position="1857"/>
    </location>
</feature>
<dbReference type="GO" id="GO:0019171">
    <property type="term" value="F:(3R)-hydroxyacyl-[acyl-carrier-protein] dehydratase activity"/>
    <property type="evidence" value="ECO:0007669"/>
    <property type="project" value="UniProtKB-EC"/>
</dbReference>
<comment type="catalytic activity">
    <reaction evidence="15">
        <text>holo-[ACP] + acetyl-CoA = acetyl-[ACP] + CoA</text>
        <dbReference type="Rhea" id="RHEA:41788"/>
        <dbReference type="Rhea" id="RHEA-COMP:9621"/>
        <dbReference type="Rhea" id="RHEA-COMP:9685"/>
        <dbReference type="ChEBI" id="CHEBI:57287"/>
        <dbReference type="ChEBI" id="CHEBI:57288"/>
        <dbReference type="ChEBI" id="CHEBI:64479"/>
        <dbReference type="ChEBI" id="CHEBI:78446"/>
        <dbReference type="EC" id="2.3.1.38"/>
    </reaction>
</comment>
<evidence type="ECO:0000256" key="7">
    <source>
        <dbReference type="ARBA" id="ARBA00023027"/>
    </source>
</evidence>
<evidence type="ECO:0000313" key="20">
    <source>
        <dbReference type="EMBL" id="RDL30477.1"/>
    </source>
</evidence>
<comment type="catalytic activity">
    <reaction evidence="14">
        <text>a 2,3-saturated acyl-[ACP] + NAD(+) = a (2E)-enoyl-[ACP] + NADH + H(+)</text>
        <dbReference type="Rhea" id="RHEA:10240"/>
        <dbReference type="Rhea" id="RHEA-COMP:9925"/>
        <dbReference type="Rhea" id="RHEA-COMP:9926"/>
        <dbReference type="ChEBI" id="CHEBI:15378"/>
        <dbReference type="ChEBI" id="CHEBI:57540"/>
        <dbReference type="ChEBI" id="CHEBI:57945"/>
        <dbReference type="ChEBI" id="CHEBI:78784"/>
        <dbReference type="ChEBI" id="CHEBI:78785"/>
        <dbReference type="EC" id="1.3.1.9"/>
    </reaction>
</comment>
<evidence type="ECO:0000256" key="9">
    <source>
        <dbReference type="ARBA" id="ARBA00023268"/>
    </source>
</evidence>
<keyword evidence="6 16" id="KW-0560">Oxidoreductase</keyword>
<dbReference type="Gene3D" id="1.20.930.70">
    <property type="match status" value="1"/>
</dbReference>
<dbReference type="OrthoDB" id="5417908at2759"/>
<keyword evidence="3 16" id="KW-0808">Transferase</keyword>
<evidence type="ECO:0000256" key="3">
    <source>
        <dbReference type="ARBA" id="ARBA00022679"/>
    </source>
</evidence>
<dbReference type="Gene3D" id="6.10.60.10">
    <property type="match status" value="1"/>
</dbReference>
<dbReference type="InterPro" id="IPR041099">
    <property type="entry name" value="FAS1_N"/>
</dbReference>
<feature type="region of interest" description="Disordered" evidence="18">
    <location>
        <begin position="1"/>
        <end position="28"/>
    </location>
</feature>
<comment type="catalytic activity">
    <reaction evidence="1">
        <text>a (3R)-hydroxyacyl-[ACP] = a (2E)-enoyl-[ACP] + H2O</text>
        <dbReference type="Rhea" id="RHEA:13097"/>
        <dbReference type="Rhea" id="RHEA-COMP:9925"/>
        <dbReference type="Rhea" id="RHEA-COMP:9945"/>
        <dbReference type="ChEBI" id="CHEBI:15377"/>
        <dbReference type="ChEBI" id="CHEBI:78784"/>
        <dbReference type="ChEBI" id="CHEBI:78827"/>
        <dbReference type="EC" id="4.2.1.59"/>
    </reaction>
</comment>
<dbReference type="InterPro" id="IPR029069">
    <property type="entry name" value="HotDog_dom_sf"/>
</dbReference>
<accession>A0A370T9Y6</accession>
<dbReference type="FunFam" id="3.20.20.70:FF:000078">
    <property type="entry name" value="Fatty acid synthase beta subunit dehydratase"/>
    <property type="match status" value="1"/>
</dbReference>
<dbReference type="PANTHER" id="PTHR10982">
    <property type="entry name" value="MALONYL COA-ACYL CARRIER PROTEIN TRANSACYLASE"/>
    <property type="match status" value="1"/>
</dbReference>
<dbReference type="InterPro" id="IPR032088">
    <property type="entry name" value="SAT"/>
</dbReference>
<evidence type="ECO:0000256" key="12">
    <source>
        <dbReference type="ARBA" id="ARBA00048462"/>
    </source>
</evidence>
<dbReference type="PANTHER" id="PTHR10982:SF21">
    <property type="entry name" value="FATTY ACID SYNTHASE SUBUNIT BETA"/>
    <property type="match status" value="1"/>
</dbReference>
<dbReference type="InterPro" id="IPR040883">
    <property type="entry name" value="FAS_meander"/>
</dbReference>
<name>A0A370T9Y6_9HELO</name>
<dbReference type="GeneID" id="43603204"/>
<dbReference type="GO" id="GO:0004318">
    <property type="term" value="F:enoyl-[acyl-carrier-protein] reductase (NADH) activity"/>
    <property type="evidence" value="ECO:0007669"/>
    <property type="project" value="UniProtKB-UniRule"/>
</dbReference>
<evidence type="ECO:0000256" key="8">
    <source>
        <dbReference type="ARBA" id="ARBA00023239"/>
    </source>
</evidence>
<dbReference type="InterPro" id="IPR050830">
    <property type="entry name" value="Fungal_FAS"/>
</dbReference>
<dbReference type="Pfam" id="PF17828">
    <property type="entry name" value="FAS_N"/>
    <property type="match status" value="1"/>
</dbReference>
<dbReference type="Pfam" id="PF17951">
    <property type="entry name" value="FAS_meander"/>
    <property type="match status" value="1"/>
</dbReference>
<dbReference type="InterPro" id="IPR003965">
    <property type="entry name" value="Fatty_acid_synthase"/>
</dbReference>
<dbReference type="FunFam" id="3.30.70.3330:FF:000001">
    <property type="entry name" value="Fatty acid synthase subunit beta dehydratase"/>
    <property type="match status" value="1"/>
</dbReference>
<dbReference type="GO" id="GO:0016297">
    <property type="term" value="F:fatty acyl-[ACP] hydrolase activity"/>
    <property type="evidence" value="ECO:0007669"/>
    <property type="project" value="UniProtKB-EC"/>
</dbReference>
<evidence type="ECO:0000256" key="10">
    <source>
        <dbReference type="ARBA" id="ARBA00033756"/>
    </source>
</evidence>
<dbReference type="PIRSF" id="PIRSF005562">
    <property type="entry name" value="FAS_yeast_beta"/>
    <property type="match status" value="1"/>
</dbReference>
<evidence type="ECO:0000256" key="5">
    <source>
        <dbReference type="ARBA" id="ARBA00022857"/>
    </source>
</evidence>
<feature type="domain" description="Malonyl-CoA:ACP transacylase (MAT)" evidence="19">
    <location>
        <begin position="1713"/>
        <end position="2018"/>
    </location>
</feature>
<comment type="catalytic activity">
    <reaction evidence="11">
        <text>acetyl-CoA + n malonyl-CoA + 2n NADPH + 4n H(+) = a long-chain-acyl-CoA + n CoA + n CO2 + 2n NADP(+).</text>
        <dbReference type="EC" id="2.3.1.86"/>
    </reaction>
</comment>
<feature type="active site" description="For acetyltransferase activity" evidence="17">
    <location>
        <position position="311"/>
    </location>
</feature>
<evidence type="ECO:0000256" key="13">
    <source>
        <dbReference type="ARBA" id="ARBA00048536"/>
    </source>
</evidence>
<evidence type="ECO:0000256" key="18">
    <source>
        <dbReference type="SAM" id="MobiDB-lite"/>
    </source>
</evidence>
<dbReference type="Pfam" id="PF16073">
    <property type="entry name" value="SAT"/>
    <property type="match status" value="1"/>
</dbReference>
<dbReference type="Gene3D" id="3.20.20.70">
    <property type="entry name" value="Aldolase class I"/>
    <property type="match status" value="1"/>
</dbReference>
<dbReference type="STRING" id="2656787.A0A370T9Y6"/>
<keyword evidence="5 16" id="KW-0521">NADP</keyword>
<dbReference type="InterPro" id="IPR039569">
    <property type="entry name" value="FAS1-like_DH_region"/>
</dbReference>
<dbReference type="GO" id="GO:0004314">
    <property type="term" value="F:[acyl-carrier-protein] S-malonyltransferase activity"/>
    <property type="evidence" value="ECO:0007669"/>
    <property type="project" value="UniProtKB-EC"/>
</dbReference>
<dbReference type="Pfam" id="PF08354">
    <property type="entry name" value="Fas1-AflB-like_hel"/>
    <property type="match status" value="1"/>
</dbReference>
<evidence type="ECO:0000259" key="19">
    <source>
        <dbReference type="SMART" id="SM00827"/>
    </source>
</evidence>
<organism evidence="20 21">
    <name type="scientific">Venustampulla echinocandica</name>
    <dbReference type="NCBI Taxonomy" id="2656787"/>
    <lineage>
        <taxon>Eukaryota</taxon>
        <taxon>Fungi</taxon>
        <taxon>Dikarya</taxon>
        <taxon>Ascomycota</taxon>
        <taxon>Pezizomycotina</taxon>
        <taxon>Leotiomycetes</taxon>
        <taxon>Helotiales</taxon>
        <taxon>Pleuroascaceae</taxon>
        <taxon>Venustampulla</taxon>
    </lineage>
</organism>
<gene>
    <name evidence="20" type="ORF">BP5553_10355</name>
</gene>
<sequence length="2115" mass="235806">MFSISQHPSFPSRPSPPTRADTDFSHINTPSSDVYMGETISGFCTPNSASTPSEKLDITYETMTFPLSVPNRLHPIAIPLRDEFISTIAETPSTAIAFLADFMVFLTKKIESPESDPRDIDTYNTILALSFETFEHDFLQGNEVHAVVADFDLTSDESTAIISTYFQAQNILGRSSGRVPSALCRAANVGKATVYAIFGGQGSDKKYFDDIRNVHTTYRPLISQFVREASNHLHRLADDERFRTHYPQGLNVEQWLLDEESQPDHDYLVTAPLSFPLIGLLQLMHFKVTCHVLGYTPRQMNETLNAVTGHSQGIVIAATVAAATSWKSFDKLALDALSILQSIGARSQEKFAVASLDPEISNDVADNGEGSLSPMLSIGGLPVEEVHKLVAKANSHLPNGEKVEVALINSPTLTVVAGPPLSLYGLNLLLRGLKPANASQSKIPFSQRKPNIVNRFLPITAPFHSSYLGEVAASVAVDVKEVSLLGNDLRIPVFSTVNGTDLRYRGVTNIIPEIVCMITENILRWQAATDWDDATHILDFGPGGISGIKPMISKNKYGASVRVIIATRNEGTSRDVGYKSEIFNSDHPRLLYGEVWGQKYEPRLSTSAMGQSYLDTKFSRLLGLPPIMVAGMTPTTVSWEFVAATMNAGYHIELALGGYHNAAALTAAIDNIVKSVTPGRGITCNIIYAAPQAVRWQIPLLTELRAKGVPIDGLTIGAGVPSVEVVNEYINTMSLKHIGLKPGSVEAIHQVIKIARENPNFPIIMQWTGGRGGGHHSYEDFHQPILQTYNQLRRCGNIILVAGSGFGGYEDSYPYMSGTWSEKYNQMPMPFDGVLLGSRVMVAKEAKTSLAVKEAIVNTPGVDDSRWEETYKGEAGGIITVTSEMGEPIHKLATRGVKLWYELDHTLFKIDRSKRVAWLQNKKAYIIGRLNNDFAKPWFGRNSAGEVVDLEEMTYSEVTFRIINLMYVASEGRWVDKSWQKLLYDFLLLVESRFLPSGEKSSSFFKGISDLSNPEMKVQEFFNKNAKISQQLIGYEDAKHFVMICKRPGQKPVPFIPVLDEEFETLFKKDSLWQSEDITAVVDQDVQRVCILQGPVAVQWSKVVDEPISQILGNIHNGYIERTREIAHNDEMDIVPDIDCFGNFYENVSLIPNGVTASEHESGILYQIEKDASVDLYQWLSFLGGSNSDWRESFFKTRSIVQNQTVHENPVRRIFKPSSDTFVLMEDTQNAEKTKISLMENFQNDGKEQMKVVEIRAEAANVIVMEIFDHRNALGMPTGLVLRYNYHPEARFAPIHEAMRDREDRVKDFYHRLWFAQDLPTVAVPTTNRFDGGEFTVDGHTIAKFAHCIGNQDDAYSKRLGKQLSAPLDFAVVVAWKSLMRPLFAQGIQGDLLKLVHLSNEFRMVPNAEPIREGDNLKSESYINAIINQDSGKMVEVQGYIHRDGKQVMELTSQFLYRGTFKDFENTFSHVKEADMEIYLETPMDVAILLSKSWFHLYDPKFDLLGQRLIFNLRSAYHFEDNTIFSAVKTTGDVRIKASRKDLAPIATITYMAGRSTGNPVTDYLKRHGATLEPRRIFPNPVPAGEAPVVIEMPSSNEAYAVKSGDYNPIHVSRSLSKYVNLPGTITHGMYTSARARSTVEHLVCASHTKLFKTWKCSFTSMVLPGDKLEVQYSHIGMISGRKIIKVEASNVDTHAVVLVGEAEIEPEDTAYIFTGQGSQQKGMGMELYATSDAARRVWDYADKHYHENYGFKITDIVKNDPKELTVHFGGPRGRHIRESYMSMTYEQIGPDGTSRIEKVFKDINEETESHTYRSATGLLSSTEFTQPALALMELAIFFDLQDRGLISDNSPYAGHSLGEYSGLCAVANIMSIESLTSVVFYRGLTMQVAVERDELGRSNFSMCAVDPSRLTKGFNEAALKLIIQRISLETGWLLEIVNYNIANLQYVCAGELRALECLTNILNSIKEKNVIVEANSSGDSEPLLQDLTPSQHQILAITHDEIRAIYKTPVKTLTRGKATIPLKGIDVPFHSSFLKPGVGSFRNVLRHHINQDTLDLSKLSGRYIPNLTAKPFEISEESFKEVAALTGSPLLRKVADDWEAYSLGKKSLADIYQI</sequence>
<evidence type="ECO:0000256" key="14">
    <source>
        <dbReference type="ARBA" id="ARBA00048572"/>
    </source>
</evidence>
<comment type="catalytic activity">
    <reaction evidence="12">
        <text>holo-[ACP] + malonyl-CoA = malonyl-[ACP] + CoA</text>
        <dbReference type="Rhea" id="RHEA:41792"/>
        <dbReference type="Rhea" id="RHEA-COMP:9623"/>
        <dbReference type="Rhea" id="RHEA-COMP:9685"/>
        <dbReference type="ChEBI" id="CHEBI:57287"/>
        <dbReference type="ChEBI" id="CHEBI:57384"/>
        <dbReference type="ChEBI" id="CHEBI:64479"/>
        <dbReference type="ChEBI" id="CHEBI:78449"/>
        <dbReference type="EC" id="2.3.1.39"/>
    </reaction>
</comment>
<dbReference type="Pfam" id="PF01575">
    <property type="entry name" value="MaoC_dehydratas"/>
    <property type="match status" value="1"/>
</dbReference>
<keyword evidence="7 16" id="KW-0520">NAD</keyword>
<dbReference type="GO" id="GO:0004313">
    <property type="term" value="F:[acyl-carrier-protein] S-acetyltransferase activity"/>
    <property type="evidence" value="ECO:0007669"/>
    <property type="project" value="UniProtKB-EC"/>
</dbReference>
<comment type="caution">
    <text evidence="20">The sequence shown here is derived from an EMBL/GenBank/DDBJ whole genome shotgun (WGS) entry which is preliminary data.</text>
</comment>
<evidence type="ECO:0000256" key="15">
    <source>
        <dbReference type="ARBA" id="ARBA00048835"/>
    </source>
</evidence>
<dbReference type="CDD" id="cd03447">
    <property type="entry name" value="FAS_MaoC"/>
    <property type="match status" value="1"/>
</dbReference>
<comment type="subunit">
    <text evidence="10">[Alpha(6)beta(6)] hexamers of two multifunctional subunits (alpha and beta).</text>
</comment>
<protein>
    <recommendedName>
        <fullName evidence="19">Malonyl-CoA:ACP transacylase (MAT) domain-containing protein</fullName>
    </recommendedName>
</protein>
<evidence type="ECO:0000256" key="6">
    <source>
        <dbReference type="ARBA" id="ARBA00023002"/>
    </source>
</evidence>
<dbReference type="InterPro" id="IPR013565">
    <property type="entry name" value="Fas1/AflB-like_central"/>
</dbReference>
<evidence type="ECO:0000256" key="4">
    <source>
        <dbReference type="ARBA" id="ARBA00022801"/>
    </source>
</evidence>
<dbReference type="Pfam" id="PF22235">
    <property type="entry name" value="FAS1_thioest_ins"/>
    <property type="match status" value="1"/>
</dbReference>
<dbReference type="SMART" id="SM00827">
    <property type="entry name" value="PKS_AT"/>
    <property type="match status" value="1"/>
</dbReference>
<dbReference type="Gene3D" id="3.30.70.3330">
    <property type="match status" value="1"/>
</dbReference>
<dbReference type="SUPFAM" id="SSF52151">
    <property type="entry name" value="FabD/lysophospholipase-like"/>
    <property type="match status" value="2"/>
</dbReference>
<dbReference type="EMBL" id="NPIC01000015">
    <property type="protein sequence ID" value="RDL30477.1"/>
    <property type="molecule type" value="Genomic_DNA"/>
</dbReference>
<dbReference type="RefSeq" id="XP_031865002.1">
    <property type="nucleotide sequence ID" value="XM_032018978.1"/>
</dbReference>
<dbReference type="SUPFAM" id="SSF51412">
    <property type="entry name" value="Inosine monophosphate dehydrogenase (IMPDH)"/>
    <property type="match status" value="1"/>
</dbReference>
<dbReference type="Gene3D" id="3.10.129.10">
    <property type="entry name" value="Hotdog Thioesterase"/>
    <property type="match status" value="1"/>
</dbReference>
<reference evidence="20 21" key="1">
    <citation type="journal article" date="2018" name="IMA Fungus">
        <title>IMA Genome-F 9: Draft genome sequence of Annulohypoxylon stygium, Aspergillus mulundensis, Berkeleyomyces basicola (syn. Thielaviopsis basicola), Ceratocystis smalleyi, two Cercospora beticola strains, Coleophoma cylindrospora, Fusarium fracticaudum, Phialophora cf. hyalina, and Morchella septimelata.</title>
        <authorList>
            <person name="Wingfield B.D."/>
            <person name="Bills G.F."/>
            <person name="Dong Y."/>
            <person name="Huang W."/>
            <person name="Nel W.J."/>
            <person name="Swalarsk-Parry B.S."/>
            <person name="Vaghefi N."/>
            <person name="Wilken P.M."/>
            <person name="An Z."/>
            <person name="de Beer Z.W."/>
            <person name="De Vos L."/>
            <person name="Chen L."/>
            <person name="Duong T.A."/>
            <person name="Gao Y."/>
            <person name="Hammerbacher A."/>
            <person name="Kikkert J.R."/>
            <person name="Li Y."/>
            <person name="Li H."/>
            <person name="Li K."/>
            <person name="Li Q."/>
            <person name="Liu X."/>
            <person name="Ma X."/>
            <person name="Naidoo K."/>
            <person name="Pethybridge S.J."/>
            <person name="Sun J."/>
            <person name="Steenkamp E.T."/>
            <person name="van der Nest M.A."/>
            <person name="van Wyk S."/>
            <person name="Wingfield M.J."/>
            <person name="Xiong C."/>
            <person name="Yue Q."/>
            <person name="Zhang X."/>
        </authorList>
    </citation>
    <scope>NUCLEOTIDE SEQUENCE [LARGE SCALE GENOMIC DNA]</scope>
    <source>
        <strain evidence="20 21">BP 5553</strain>
    </source>
</reference>
<evidence type="ECO:0000256" key="17">
    <source>
        <dbReference type="PIRSR" id="PIRSR005562-1"/>
    </source>
</evidence>
<dbReference type="InterPro" id="IPR001227">
    <property type="entry name" value="Ac_transferase_dom_sf"/>
</dbReference>
<evidence type="ECO:0000256" key="1">
    <source>
        <dbReference type="ARBA" id="ARBA00001055"/>
    </source>
</evidence>